<evidence type="ECO:0000313" key="6">
    <source>
        <dbReference type="Proteomes" id="UP000700059"/>
    </source>
</evidence>
<dbReference type="Gene3D" id="3.40.50.150">
    <property type="entry name" value="Vaccinia Virus protein VP39"/>
    <property type="match status" value="1"/>
</dbReference>
<dbReference type="Proteomes" id="UP000700059">
    <property type="component" value="Unassembled WGS sequence"/>
</dbReference>
<comment type="caution">
    <text evidence="5">The sequence shown here is derived from an EMBL/GenBank/DDBJ whole genome shotgun (WGS) entry which is preliminary data.</text>
</comment>
<dbReference type="Pfam" id="PF08241">
    <property type="entry name" value="Methyltransf_11"/>
    <property type="match status" value="1"/>
</dbReference>
<dbReference type="GO" id="GO:0032259">
    <property type="term" value="P:methylation"/>
    <property type="evidence" value="ECO:0007669"/>
    <property type="project" value="UniProtKB-KW"/>
</dbReference>
<keyword evidence="6" id="KW-1185">Reference proteome</keyword>
<name>A0ABS7JQ14_9HELI</name>
<keyword evidence="2 5" id="KW-0489">Methyltransferase</keyword>
<protein>
    <submittedName>
        <fullName evidence="5">Class I SAM-dependent methyltransferase</fullName>
    </submittedName>
</protein>
<dbReference type="InterPro" id="IPR013216">
    <property type="entry name" value="Methyltransf_11"/>
</dbReference>
<dbReference type="GO" id="GO:0008168">
    <property type="term" value="F:methyltransferase activity"/>
    <property type="evidence" value="ECO:0007669"/>
    <property type="project" value="UniProtKB-KW"/>
</dbReference>
<feature type="domain" description="Methyltransferase type 11" evidence="4">
    <location>
        <begin position="44"/>
        <end position="132"/>
    </location>
</feature>
<dbReference type="SUPFAM" id="SSF53335">
    <property type="entry name" value="S-adenosyl-L-methionine-dependent methyltransferases"/>
    <property type="match status" value="1"/>
</dbReference>
<dbReference type="InterPro" id="IPR051052">
    <property type="entry name" value="Diverse_substrate_MTase"/>
</dbReference>
<gene>
    <name evidence="5" type="ORF">K4G57_08480</name>
</gene>
<dbReference type="RefSeq" id="WP_221532747.1">
    <property type="nucleotide sequence ID" value="NZ_JAIGYP010000014.1"/>
</dbReference>
<evidence type="ECO:0000256" key="3">
    <source>
        <dbReference type="ARBA" id="ARBA00022679"/>
    </source>
</evidence>
<keyword evidence="3" id="KW-0808">Transferase</keyword>
<comment type="similarity">
    <text evidence="1">Belongs to the methyltransferase superfamily.</text>
</comment>
<dbReference type="PANTHER" id="PTHR44942">
    <property type="entry name" value="METHYLTRANSF_11 DOMAIN-CONTAINING PROTEIN"/>
    <property type="match status" value="1"/>
</dbReference>
<accession>A0ABS7JQ14</accession>
<evidence type="ECO:0000313" key="5">
    <source>
        <dbReference type="EMBL" id="MBX7491493.1"/>
    </source>
</evidence>
<proteinExistence type="inferred from homology"/>
<evidence type="ECO:0000256" key="2">
    <source>
        <dbReference type="ARBA" id="ARBA00022603"/>
    </source>
</evidence>
<evidence type="ECO:0000259" key="4">
    <source>
        <dbReference type="Pfam" id="PF08241"/>
    </source>
</evidence>
<reference evidence="5 6" key="1">
    <citation type="submission" date="2021-08" db="EMBL/GenBank/DDBJ databases">
        <title>Helicobacter spp. isolated from feces of Anatolian Ground Squirrel (Spermophilus xanthoprymnus) in Turkey.</title>
        <authorList>
            <person name="Aydin F."/>
            <person name="Abay S."/>
            <person name="Kayman T."/>
            <person name="Karakaya E."/>
            <person name="Saticioglu I.B."/>
        </authorList>
    </citation>
    <scope>NUCLEOTIDE SEQUENCE [LARGE SCALE GENOMIC DNA]</scope>
    <source>
        <strain evidence="5 6">Faydin-H70</strain>
    </source>
</reference>
<organism evidence="5 6">
    <name type="scientific">Helicobacter turcicus</name>
    <dbReference type="NCBI Taxonomy" id="2867412"/>
    <lineage>
        <taxon>Bacteria</taxon>
        <taxon>Pseudomonadati</taxon>
        <taxon>Campylobacterota</taxon>
        <taxon>Epsilonproteobacteria</taxon>
        <taxon>Campylobacterales</taxon>
        <taxon>Helicobacteraceae</taxon>
        <taxon>Helicobacter</taxon>
    </lineage>
</organism>
<dbReference type="PANTHER" id="PTHR44942:SF4">
    <property type="entry name" value="METHYLTRANSFERASE TYPE 11 DOMAIN-CONTAINING PROTEIN"/>
    <property type="match status" value="1"/>
</dbReference>
<evidence type="ECO:0000256" key="1">
    <source>
        <dbReference type="ARBA" id="ARBA00008361"/>
    </source>
</evidence>
<sequence length="258" mass="29246">MKHGDFTKLAKHYHNRPAFSGMLLEKLIACINDEKKEISDLHIVEVGAGTGKLTKMLDALGAQVTAVEPNDNMRNEGMAYTKDSKVQWKKGSGEDTGVESNCADWVIMANSFHWTNPSKSLPEFARILNSSGGGGYFTSIANPRNIIEGSIFDKIEKNIKRIVPELVRVASAIQDTKKWEEVLVSTGDFKDCFFMECDYVEKMDKERYLGIWHSVNDIQVQAGEKRWREILAMIEAEIKHFDILEIPYKIRAWTAKVV</sequence>
<dbReference type="CDD" id="cd02440">
    <property type="entry name" value="AdoMet_MTases"/>
    <property type="match status" value="1"/>
</dbReference>
<dbReference type="InterPro" id="IPR029063">
    <property type="entry name" value="SAM-dependent_MTases_sf"/>
</dbReference>
<dbReference type="EMBL" id="JAIGYQ010000014">
    <property type="protein sequence ID" value="MBX7491493.1"/>
    <property type="molecule type" value="Genomic_DNA"/>
</dbReference>